<protein>
    <submittedName>
        <fullName evidence="2">Uncharacterized protein</fullName>
    </submittedName>
</protein>
<reference evidence="2 3" key="1">
    <citation type="submission" date="2018-06" db="EMBL/GenBank/DDBJ databases">
        <title>Genomic Encyclopedia of Archaeal and Bacterial Type Strains, Phase II (KMG-II): from individual species to whole genera.</title>
        <authorList>
            <person name="Goeker M."/>
        </authorList>
    </citation>
    <scope>NUCLEOTIDE SEQUENCE [LARGE SCALE GENOMIC DNA]</scope>
    <source>
        <strain evidence="2 3">CFPB 3232</strain>
    </source>
</reference>
<accession>A0A328ZMI2</accession>
<sequence>MTPDNRFQPPKATPCAPTRYRHLFCAHAPCHPQRARHHQRPHGPRPADDRT</sequence>
<name>A0A328ZMI2_9BURK</name>
<feature type="region of interest" description="Disordered" evidence="1">
    <location>
        <begin position="30"/>
        <end position="51"/>
    </location>
</feature>
<feature type="compositionally biased region" description="Basic residues" evidence="1">
    <location>
        <begin position="33"/>
        <end position="43"/>
    </location>
</feature>
<evidence type="ECO:0000313" key="2">
    <source>
        <dbReference type="EMBL" id="RAR86233.1"/>
    </source>
</evidence>
<dbReference type="RefSeq" id="WP_170146161.1">
    <property type="nucleotide sequence ID" value="NZ_QLTA01000002.1"/>
</dbReference>
<dbReference type="EMBL" id="QLTA01000002">
    <property type="protein sequence ID" value="RAR86233.1"/>
    <property type="molecule type" value="Genomic_DNA"/>
</dbReference>
<gene>
    <name evidence="2" type="ORF">AX018_1002195</name>
</gene>
<dbReference type="AlphaFoldDB" id="A0A328ZMI2"/>
<comment type="caution">
    <text evidence="2">The sequence shown here is derived from an EMBL/GenBank/DDBJ whole genome shotgun (WGS) entry which is preliminary data.</text>
</comment>
<evidence type="ECO:0000256" key="1">
    <source>
        <dbReference type="SAM" id="MobiDB-lite"/>
    </source>
</evidence>
<evidence type="ECO:0000313" key="3">
    <source>
        <dbReference type="Proteomes" id="UP000248856"/>
    </source>
</evidence>
<proteinExistence type="predicted"/>
<organism evidence="2 3">
    <name type="scientific">Paracidovorax anthurii</name>
    <dbReference type="NCBI Taxonomy" id="78229"/>
    <lineage>
        <taxon>Bacteria</taxon>
        <taxon>Pseudomonadati</taxon>
        <taxon>Pseudomonadota</taxon>
        <taxon>Betaproteobacteria</taxon>
        <taxon>Burkholderiales</taxon>
        <taxon>Comamonadaceae</taxon>
        <taxon>Paracidovorax</taxon>
    </lineage>
</organism>
<keyword evidence="3" id="KW-1185">Reference proteome</keyword>
<dbReference type="Proteomes" id="UP000248856">
    <property type="component" value="Unassembled WGS sequence"/>
</dbReference>